<proteinExistence type="predicted"/>
<feature type="compositionally biased region" description="Low complexity" evidence="1">
    <location>
        <begin position="334"/>
        <end position="356"/>
    </location>
</feature>
<feature type="chain" id="PRO_5021206777" description="Chitin-binding type-4 domain-containing protein" evidence="2">
    <location>
        <begin position="22"/>
        <end position="439"/>
    </location>
</feature>
<dbReference type="AlphaFoldDB" id="A0A4Z0Z2H0"/>
<gene>
    <name evidence="3" type="ORF">E0Z10_g2820</name>
</gene>
<dbReference type="EMBL" id="SKBN01000036">
    <property type="protein sequence ID" value="TGJ85941.1"/>
    <property type="molecule type" value="Genomic_DNA"/>
</dbReference>
<dbReference type="Gene3D" id="2.70.50.70">
    <property type="match status" value="1"/>
</dbReference>
<feature type="region of interest" description="Disordered" evidence="1">
    <location>
        <begin position="334"/>
        <end position="373"/>
    </location>
</feature>
<dbReference type="Proteomes" id="UP000297716">
    <property type="component" value="Unassembled WGS sequence"/>
</dbReference>
<protein>
    <recommendedName>
        <fullName evidence="5">Chitin-binding type-4 domain-containing protein</fullName>
    </recommendedName>
</protein>
<accession>A0A4Z0Z2H0</accession>
<comment type="caution">
    <text evidence="3">The sequence shown here is derived from an EMBL/GenBank/DDBJ whole genome shotgun (WGS) entry which is preliminary data.</text>
</comment>
<dbReference type="PANTHER" id="PTHR36182">
    <property type="entry name" value="PROTEIN, PUTATIVE (AFU_ORTHOLOGUE AFUA_6G10930)-RELATED"/>
    <property type="match status" value="1"/>
</dbReference>
<feature type="compositionally biased region" description="Polar residues" evidence="1">
    <location>
        <begin position="210"/>
        <end position="238"/>
    </location>
</feature>
<organism evidence="3 4">
    <name type="scientific">Xylaria hypoxylon</name>
    <dbReference type="NCBI Taxonomy" id="37992"/>
    <lineage>
        <taxon>Eukaryota</taxon>
        <taxon>Fungi</taxon>
        <taxon>Dikarya</taxon>
        <taxon>Ascomycota</taxon>
        <taxon>Pezizomycotina</taxon>
        <taxon>Sordariomycetes</taxon>
        <taxon>Xylariomycetidae</taxon>
        <taxon>Xylariales</taxon>
        <taxon>Xylariaceae</taxon>
        <taxon>Xylaria</taxon>
    </lineage>
</organism>
<feature type="region of interest" description="Disordered" evidence="1">
    <location>
        <begin position="207"/>
        <end position="277"/>
    </location>
</feature>
<sequence>MQTRTQTIAAALTAFAAVVNGHITMKSPVPFGSVGSNKVLTSSPLTSANYPCQVGSNPATFYSKDGIDNKMEIGKPQTISFTGSAVHGGGSCQLALTKDPQPSASTSWQVILSIEGGCPSKTGDGVDEYDFTIPDTIEVGDWVFAWTWISKLSGGPEYYMNCAPVTITSGSAKRDVSRNETMELFTRDTQLPELMVSNLADINDCKSELSSDPQYPNPGSNVVKPGSNSKFAPISGSNCVPKGAKEVTPGSGAGSGSDSSSGTGSGYGSGTSTAAATSPTSAASATATAASSQTSGFLTLTIKTSTIQTATATFANSSSIATPSSTATASSSAAVSSSSSVKTPSATPTPSPSSSGPAGGPSGSPSPGTGAEGLKGACSAEGMFNCLAGTSYQQCASGSWSVVMAMPPTTKCAPGQTMTLWARSMSDNKDTARANRRGY</sequence>
<dbReference type="PANTHER" id="PTHR36182:SF2">
    <property type="entry name" value="LYTIC POLYSACCHARIDE MONOOXYGENASE"/>
    <property type="match status" value="1"/>
</dbReference>
<evidence type="ECO:0000313" key="3">
    <source>
        <dbReference type="EMBL" id="TGJ85941.1"/>
    </source>
</evidence>
<keyword evidence="2" id="KW-0732">Signal</keyword>
<evidence type="ECO:0000256" key="1">
    <source>
        <dbReference type="SAM" id="MobiDB-lite"/>
    </source>
</evidence>
<keyword evidence="4" id="KW-1185">Reference proteome</keyword>
<name>A0A4Z0Z2H0_9PEZI</name>
<evidence type="ECO:0008006" key="5">
    <source>
        <dbReference type="Google" id="ProtNLM"/>
    </source>
</evidence>
<feature type="signal peptide" evidence="2">
    <location>
        <begin position="1"/>
        <end position="21"/>
    </location>
</feature>
<reference evidence="3 4" key="1">
    <citation type="submission" date="2019-03" db="EMBL/GenBank/DDBJ databases">
        <title>Draft genome sequence of Xylaria hypoxylon DSM 108379, a ubiquitous saprotrophic-parasitic fungi on hardwood.</title>
        <authorList>
            <person name="Buettner E."/>
            <person name="Leonhardt S."/>
            <person name="Gebauer A.M."/>
            <person name="Liers C."/>
            <person name="Hofrichter M."/>
            <person name="Kellner H."/>
        </authorList>
    </citation>
    <scope>NUCLEOTIDE SEQUENCE [LARGE SCALE GENOMIC DNA]</scope>
    <source>
        <strain evidence="3 4">DSM 108379</strain>
    </source>
</reference>
<evidence type="ECO:0000313" key="4">
    <source>
        <dbReference type="Proteomes" id="UP000297716"/>
    </source>
</evidence>
<dbReference type="OrthoDB" id="2342176at2759"/>
<evidence type="ECO:0000256" key="2">
    <source>
        <dbReference type="SAM" id="SignalP"/>
    </source>
</evidence>